<sequence>MKTLTKTESIRQRILSGGERFWNHQDLADYPSATIAKTFTQLVKEGTLQRISKGHYYHPRPTRFGYSQPVRSELPYQLTQTRVYPAGVNAANLLGFTTQNAIDGTFATTASSLPTAWLGQRAKLYTRRPSTWENLSATEAALLDFLRSRGEWSDLSPPETIEQLLNHFRVPGRFERLVAIAHAEPPRVRAMLGAIGQELKYAKDLLQQLRTGLNPYSRFEFGKLSTLWYAQEWQAK</sequence>
<protein>
    <submittedName>
        <fullName evidence="1">Uncharacterized protein</fullName>
    </submittedName>
</protein>
<organism evidence="1 2">
    <name type="scientific">Chamaesiphon polymorphus CCALA 037</name>
    <dbReference type="NCBI Taxonomy" id="2107692"/>
    <lineage>
        <taxon>Bacteria</taxon>
        <taxon>Bacillati</taxon>
        <taxon>Cyanobacteriota</taxon>
        <taxon>Cyanophyceae</taxon>
        <taxon>Gomontiellales</taxon>
        <taxon>Chamaesiphonaceae</taxon>
        <taxon>Chamaesiphon</taxon>
    </lineage>
</organism>
<dbReference type="EMBL" id="PVWO01000052">
    <property type="protein sequence ID" value="PSB58003.1"/>
    <property type="molecule type" value="Genomic_DNA"/>
</dbReference>
<reference evidence="1 2" key="1">
    <citation type="submission" date="2018-03" db="EMBL/GenBank/DDBJ databases">
        <title>The ancient ancestry and fast evolution of plastids.</title>
        <authorList>
            <person name="Moore K.R."/>
            <person name="Magnabosco C."/>
            <person name="Momper L."/>
            <person name="Gold D.A."/>
            <person name="Bosak T."/>
            <person name="Fournier G.P."/>
        </authorList>
    </citation>
    <scope>NUCLEOTIDE SEQUENCE [LARGE SCALE GENOMIC DNA]</scope>
    <source>
        <strain evidence="1 2">CCALA 037</strain>
    </source>
</reference>
<name>A0A2T1GJL4_9CYAN</name>
<accession>A0A2T1GJL4</accession>
<keyword evidence="2" id="KW-1185">Reference proteome</keyword>
<dbReference type="OrthoDB" id="446595at2"/>
<dbReference type="Proteomes" id="UP000238937">
    <property type="component" value="Unassembled WGS sequence"/>
</dbReference>
<comment type="caution">
    <text evidence="1">The sequence shown here is derived from an EMBL/GenBank/DDBJ whole genome shotgun (WGS) entry which is preliminary data.</text>
</comment>
<evidence type="ECO:0000313" key="2">
    <source>
        <dbReference type="Proteomes" id="UP000238937"/>
    </source>
</evidence>
<dbReference type="RefSeq" id="WP_106301723.1">
    <property type="nucleotide sequence ID" value="NZ_PVWO01000052.1"/>
</dbReference>
<gene>
    <name evidence="1" type="ORF">C7B77_06445</name>
</gene>
<proteinExistence type="predicted"/>
<evidence type="ECO:0000313" key="1">
    <source>
        <dbReference type="EMBL" id="PSB58003.1"/>
    </source>
</evidence>
<dbReference type="AlphaFoldDB" id="A0A2T1GJL4"/>